<dbReference type="GO" id="GO:0004089">
    <property type="term" value="F:carbonate dehydratase activity"/>
    <property type="evidence" value="ECO:0007669"/>
    <property type="project" value="UniProtKB-UniRule"/>
</dbReference>
<keyword evidence="4 8" id="KW-0479">Metal-binding</keyword>
<dbReference type="Proteomes" id="UP000472262">
    <property type="component" value="Unassembled WGS sequence"/>
</dbReference>
<dbReference type="Pfam" id="PF00194">
    <property type="entry name" value="Carb_anhydrase"/>
    <property type="match status" value="2"/>
</dbReference>
<dbReference type="InterPro" id="IPR036398">
    <property type="entry name" value="CA_dom_sf"/>
</dbReference>
<evidence type="ECO:0000259" key="10">
    <source>
        <dbReference type="PROSITE" id="PS51144"/>
    </source>
</evidence>
<feature type="region of interest" description="Disordered" evidence="9">
    <location>
        <begin position="1"/>
        <end position="31"/>
    </location>
</feature>
<comment type="catalytic activity">
    <reaction evidence="7 8">
        <text>hydrogencarbonate + H(+) = CO2 + H2O</text>
        <dbReference type="Rhea" id="RHEA:10748"/>
        <dbReference type="ChEBI" id="CHEBI:15377"/>
        <dbReference type="ChEBI" id="CHEBI:15378"/>
        <dbReference type="ChEBI" id="CHEBI:16526"/>
        <dbReference type="ChEBI" id="CHEBI:17544"/>
        <dbReference type="EC" id="4.2.1.1"/>
    </reaction>
</comment>
<name>A0A672QMW4_SINGR</name>
<comment type="function">
    <text evidence="8">Reversible hydration of carbon dioxide.</text>
</comment>
<accession>A0A672QMW4</accession>
<dbReference type="InterPro" id="IPR001148">
    <property type="entry name" value="CA_dom"/>
</dbReference>
<protein>
    <recommendedName>
        <fullName evidence="3 8">Carbonic anhydrase</fullName>
        <ecNumber evidence="3 8">4.2.1.1</ecNumber>
    </recommendedName>
</protein>
<dbReference type="PANTHER" id="PTHR18952:SF120">
    <property type="entry name" value="CARBONIC ANHYDRASE 2"/>
    <property type="match status" value="1"/>
</dbReference>
<dbReference type="PROSITE" id="PS51144">
    <property type="entry name" value="ALPHA_CA_2"/>
    <property type="match status" value="1"/>
</dbReference>
<keyword evidence="5 8" id="KW-0862">Zinc</keyword>
<evidence type="ECO:0000256" key="5">
    <source>
        <dbReference type="ARBA" id="ARBA00022833"/>
    </source>
</evidence>
<keyword evidence="12" id="KW-1185">Reference proteome</keyword>
<evidence type="ECO:0000256" key="7">
    <source>
        <dbReference type="ARBA" id="ARBA00048348"/>
    </source>
</evidence>
<dbReference type="OMA" id="HAYCMLK"/>
<dbReference type="GO" id="GO:0005737">
    <property type="term" value="C:cytoplasm"/>
    <property type="evidence" value="ECO:0007669"/>
    <property type="project" value="TreeGrafter"/>
</dbReference>
<dbReference type="SUPFAM" id="SSF51069">
    <property type="entry name" value="Carbonic anhydrase"/>
    <property type="match status" value="1"/>
</dbReference>
<reference evidence="11" key="2">
    <citation type="submission" date="2025-09" db="UniProtKB">
        <authorList>
            <consortium name="Ensembl"/>
        </authorList>
    </citation>
    <scope>IDENTIFICATION</scope>
</reference>
<dbReference type="SMART" id="SM01057">
    <property type="entry name" value="Carb_anhydrase"/>
    <property type="match status" value="1"/>
</dbReference>
<evidence type="ECO:0000313" key="11">
    <source>
        <dbReference type="Ensembl" id="ENSSGRP00000077299.1"/>
    </source>
</evidence>
<dbReference type="Gene3D" id="3.10.200.10">
    <property type="entry name" value="Alpha carbonic anhydrase"/>
    <property type="match status" value="1"/>
</dbReference>
<evidence type="ECO:0000256" key="1">
    <source>
        <dbReference type="ARBA" id="ARBA00001947"/>
    </source>
</evidence>
<dbReference type="InterPro" id="IPR018338">
    <property type="entry name" value="Carbonic_anhydrase_a-class_CS"/>
</dbReference>
<gene>
    <name evidence="11" type="primary">LOC107585971</name>
</gene>
<dbReference type="GO" id="GO:0015670">
    <property type="term" value="P:carbon dioxide transport"/>
    <property type="evidence" value="ECO:0007669"/>
    <property type="project" value="TreeGrafter"/>
</dbReference>
<dbReference type="Ensembl" id="ENSSGRT00000082290.1">
    <property type="protein sequence ID" value="ENSSGRP00000077299.1"/>
    <property type="gene ID" value="ENSSGRG00000038972.1"/>
</dbReference>
<dbReference type="GO" id="GO:0008270">
    <property type="term" value="F:zinc ion binding"/>
    <property type="evidence" value="ECO:0007669"/>
    <property type="project" value="UniProtKB-UniRule"/>
</dbReference>
<dbReference type="EC" id="4.2.1.1" evidence="3 8"/>
<proteinExistence type="inferred from homology"/>
<evidence type="ECO:0000256" key="2">
    <source>
        <dbReference type="ARBA" id="ARBA00010718"/>
    </source>
</evidence>
<evidence type="ECO:0000256" key="3">
    <source>
        <dbReference type="ARBA" id="ARBA00012925"/>
    </source>
</evidence>
<evidence type="ECO:0000256" key="6">
    <source>
        <dbReference type="ARBA" id="ARBA00023239"/>
    </source>
</evidence>
<comment type="cofactor">
    <cofactor evidence="1 8">
        <name>Zn(2+)</name>
        <dbReference type="ChEBI" id="CHEBI:29105"/>
    </cofactor>
</comment>
<comment type="similarity">
    <text evidence="2 8">Belongs to the alpha-carbonic anhydrase family.</text>
</comment>
<dbReference type="InParanoid" id="A0A672QMW4"/>
<sequence>MSHAWGYGAQDGPEKWAESFPVANGPRQSPIDIVPTQAQHDPSLKQLKLKYDPATTKGILNNGHSFQVDFTDDDSSSTLVGGPVIGIYRLRQFHFHWGSSDDKGSEHTIAGTRFPCELHLVHWNTKYPNFGEATSKPDGLAVVGVFLKVRIFSKSISGIAVIKLFQMMDVLCGFVYQIGSANPRLQKVLDALDDIRSKGRQTTFSNFDPKTLLPATLDFWTYEGSLTTPPLLESVTWIVLKDPVSVSPAQMAKFRSLLFTSEGEAPSCMVDNFRPPQPLKGRKVRASFK</sequence>
<evidence type="ECO:0000313" key="12">
    <source>
        <dbReference type="Proteomes" id="UP000472262"/>
    </source>
</evidence>
<dbReference type="InterPro" id="IPR023561">
    <property type="entry name" value="Carbonic_anhydrase_a-class"/>
</dbReference>
<organism evidence="11 12">
    <name type="scientific">Sinocyclocheilus grahami</name>
    <name type="common">Dianchi golden-line fish</name>
    <name type="synonym">Barbus grahami</name>
    <dbReference type="NCBI Taxonomy" id="75366"/>
    <lineage>
        <taxon>Eukaryota</taxon>
        <taxon>Metazoa</taxon>
        <taxon>Chordata</taxon>
        <taxon>Craniata</taxon>
        <taxon>Vertebrata</taxon>
        <taxon>Euteleostomi</taxon>
        <taxon>Actinopterygii</taxon>
        <taxon>Neopterygii</taxon>
        <taxon>Teleostei</taxon>
        <taxon>Ostariophysi</taxon>
        <taxon>Cypriniformes</taxon>
        <taxon>Cyprinidae</taxon>
        <taxon>Cyprininae</taxon>
        <taxon>Sinocyclocheilus</taxon>
    </lineage>
</organism>
<dbReference type="AlphaFoldDB" id="A0A672QMW4"/>
<keyword evidence="6 8" id="KW-0456">Lyase</keyword>
<evidence type="ECO:0000256" key="9">
    <source>
        <dbReference type="SAM" id="MobiDB-lite"/>
    </source>
</evidence>
<evidence type="ECO:0000256" key="8">
    <source>
        <dbReference type="RuleBase" id="RU367011"/>
    </source>
</evidence>
<dbReference type="PANTHER" id="PTHR18952">
    <property type="entry name" value="CARBONIC ANHYDRASE"/>
    <property type="match status" value="1"/>
</dbReference>
<evidence type="ECO:0000256" key="4">
    <source>
        <dbReference type="ARBA" id="ARBA00022723"/>
    </source>
</evidence>
<dbReference type="PROSITE" id="PS00162">
    <property type="entry name" value="ALPHA_CA_1"/>
    <property type="match status" value="1"/>
</dbReference>
<reference evidence="11" key="1">
    <citation type="submission" date="2025-08" db="UniProtKB">
        <authorList>
            <consortium name="Ensembl"/>
        </authorList>
    </citation>
    <scope>IDENTIFICATION</scope>
</reference>
<dbReference type="GO" id="GO:0006885">
    <property type="term" value="P:regulation of pH"/>
    <property type="evidence" value="ECO:0007669"/>
    <property type="project" value="TreeGrafter"/>
</dbReference>
<feature type="domain" description="Alpha-carbonic anhydrase" evidence="10">
    <location>
        <begin position="3"/>
        <end position="288"/>
    </location>
</feature>